<protein>
    <recommendedName>
        <fullName evidence="3">DUF4350 domain-containing protein</fullName>
    </recommendedName>
</protein>
<gene>
    <name evidence="4" type="ORF">AN963_23065</name>
</gene>
<dbReference type="RefSeq" id="WP_055746884.1">
    <property type="nucleotide sequence ID" value="NZ_LJJB01000013.1"/>
</dbReference>
<dbReference type="Pfam" id="PF14258">
    <property type="entry name" value="DUF4350"/>
    <property type="match status" value="1"/>
</dbReference>
<keyword evidence="2" id="KW-1133">Transmembrane helix</keyword>
<keyword evidence="2" id="KW-0472">Membrane</keyword>
<evidence type="ECO:0000256" key="1">
    <source>
        <dbReference type="SAM" id="Coils"/>
    </source>
</evidence>
<feature type="domain" description="DUF4350" evidence="3">
    <location>
        <begin position="40"/>
        <end position="206"/>
    </location>
</feature>
<evidence type="ECO:0000256" key="2">
    <source>
        <dbReference type="SAM" id="Phobius"/>
    </source>
</evidence>
<name>A0ABR5N1V2_BRECH</name>
<feature type="coiled-coil region" evidence="1">
    <location>
        <begin position="330"/>
        <end position="357"/>
    </location>
</feature>
<evidence type="ECO:0000313" key="5">
    <source>
        <dbReference type="Proteomes" id="UP000051063"/>
    </source>
</evidence>
<feature type="transmembrane region" description="Helical" evidence="2">
    <location>
        <begin position="231"/>
        <end position="255"/>
    </location>
</feature>
<accession>A0ABR5N1V2</accession>
<dbReference type="EMBL" id="LJJB01000013">
    <property type="protein sequence ID" value="KQL44293.1"/>
    <property type="molecule type" value="Genomic_DNA"/>
</dbReference>
<keyword evidence="1" id="KW-0175">Coiled coil</keyword>
<dbReference type="InterPro" id="IPR025646">
    <property type="entry name" value="DUF4350"/>
</dbReference>
<comment type="caution">
    <text evidence="4">The sequence shown here is derived from an EMBL/GenBank/DDBJ whole genome shotgun (WGS) entry which is preliminary data.</text>
</comment>
<proteinExistence type="predicted"/>
<evidence type="ECO:0000313" key="4">
    <source>
        <dbReference type="EMBL" id="KQL44293.1"/>
    </source>
</evidence>
<evidence type="ECO:0000259" key="3">
    <source>
        <dbReference type="Pfam" id="PF14258"/>
    </source>
</evidence>
<keyword evidence="2" id="KW-0812">Transmembrane</keyword>
<sequence length="375" mass="43416">MDSLRTYRVGIALAILLLLVCGWLLVKPQGPDFPPYVSVSAEPDGLKALTTLLEDKGSRVKEWKQPMRVLPTGQGQALVMVEPQALSTNEQTELLEWVKQGNDVILFAENADEWVGVPFSTFKMEEENVQERNVQGPMLDQGRSGIARTPYRLHQAPSLEALLYDDLGILAGRTQIDEGSVTLFLVPEWLTNESILQHNHFEAIWPYFQKGWSVLWMDEYHHGLQEKPGWLAVYPGWLIVGCGQLALTLLIWVWWKGKRFGPVYTLREWTVRRGDETLLAIASWYERRHLALDALLHRETFLRQLLFDHWGVHRRADRAEIVRLAKTKWSATEVDKIERLLERIERAKTEKRYTSKRLLEDSILIDDITKRLEKE</sequence>
<dbReference type="Proteomes" id="UP000051063">
    <property type="component" value="Unassembled WGS sequence"/>
</dbReference>
<reference evidence="4 5" key="1">
    <citation type="submission" date="2015-09" db="EMBL/GenBank/DDBJ databases">
        <title>Genome sequencing project for genomic taxonomy and phylogenomics of Bacillus-like bacteria.</title>
        <authorList>
            <person name="Liu B."/>
            <person name="Wang J."/>
            <person name="Zhu Y."/>
            <person name="Liu G."/>
            <person name="Chen Q."/>
            <person name="Chen Z."/>
            <person name="Lan J."/>
            <person name="Che J."/>
            <person name="Ge C."/>
            <person name="Shi H."/>
            <person name="Pan Z."/>
            <person name="Liu X."/>
        </authorList>
    </citation>
    <scope>NUCLEOTIDE SEQUENCE [LARGE SCALE GENOMIC DNA]</scope>
    <source>
        <strain evidence="4 5">DSM 8552</strain>
    </source>
</reference>
<organism evidence="4 5">
    <name type="scientific">Brevibacillus choshinensis</name>
    <dbReference type="NCBI Taxonomy" id="54911"/>
    <lineage>
        <taxon>Bacteria</taxon>
        <taxon>Bacillati</taxon>
        <taxon>Bacillota</taxon>
        <taxon>Bacilli</taxon>
        <taxon>Bacillales</taxon>
        <taxon>Paenibacillaceae</taxon>
        <taxon>Brevibacillus</taxon>
    </lineage>
</organism>
<keyword evidence="5" id="KW-1185">Reference proteome</keyword>
<feature type="transmembrane region" description="Helical" evidence="2">
    <location>
        <begin position="6"/>
        <end position="26"/>
    </location>
</feature>